<reference evidence="1 2" key="1">
    <citation type="journal article" date="2021" name="Elife">
        <title>Chloroplast acquisition without the gene transfer in kleptoplastic sea slugs, Plakobranchus ocellatus.</title>
        <authorList>
            <person name="Maeda T."/>
            <person name="Takahashi S."/>
            <person name="Yoshida T."/>
            <person name="Shimamura S."/>
            <person name="Takaki Y."/>
            <person name="Nagai Y."/>
            <person name="Toyoda A."/>
            <person name="Suzuki Y."/>
            <person name="Arimoto A."/>
            <person name="Ishii H."/>
            <person name="Satoh N."/>
            <person name="Nishiyama T."/>
            <person name="Hasebe M."/>
            <person name="Maruyama T."/>
            <person name="Minagawa J."/>
            <person name="Obokata J."/>
            <person name="Shigenobu S."/>
        </authorList>
    </citation>
    <scope>NUCLEOTIDE SEQUENCE [LARGE SCALE GENOMIC DNA]</scope>
</reference>
<name>A0AAV3Y9U2_9GAST</name>
<dbReference type="Proteomes" id="UP000735302">
    <property type="component" value="Unassembled WGS sequence"/>
</dbReference>
<comment type="caution">
    <text evidence="1">The sequence shown here is derived from an EMBL/GenBank/DDBJ whole genome shotgun (WGS) entry which is preliminary data.</text>
</comment>
<evidence type="ECO:0000313" key="2">
    <source>
        <dbReference type="Proteomes" id="UP000735302"/>
    </source>
</evidence>
<proteinExistence type="predicted"/>
<sequence>MKGLGPESTRDSVPGPCWGPTSPCQMGVCSHPQAAVGKQVFNARIDVGLLLFFDLLDELVAQMQAQTRRSKISVSLDWLKFEFKPVTGA</sequence>
<evidence type="ECO:0000313" key="1">
    <source>
        <dbReference type="EMBL" id="GFN79269.1"/>
    </source>
</evidence>
<protein>
    <submittedName>
        <fullName evidence="1">Uncharacterized protein</fullName>
    </submittedName>
</protein>
<gene>
    <name evidence="1" type="ORF">PoB_000577500</name>
</gene>
<dbReference type="AlphaFoldDB" id="A0AAV3Y9U2"/>
<organism evidence="1 2">
    <name type="scientific">Plakobranchus ocellatus</name>
    <dbReference type="NCBI Taxonomy" id="259542"/>
    <lineage>
        <taxon>Eukaryota</taxon>
        <taxon>Metazoa</taxon>
        <taxon>Spiralia</taxon>
        <taxon>Lophotrochozoa</taxon>
        <taxon>Mollusca</taxon>
        <taxon>Gastropoda</taxon>
        <taxon>Heterobranchia</taxon>
        <taxon>Euthyneura</taxon>
        <taxon>Panpulmonata</taxon>
        <taxon>Sacoglossa</taxon>
        <taxon>Placobranchoidea</taxon>
        <taxon>Plakobranchidae</taxon>
        <taxon>Plakobranchus</taxon>
    </lineage>
</organism>
<dbReference type="EMBL" id="BLXT01000641">
    <property type="protein sequence ID" value="GFN79269.1"/>
    <property type="molecule type" value="Genomic_DNA"/>
</dbReference>
<keyword evidence="2" id="KW-1185">Reference proteome</keyword>
<accession>A0AAV3Y9U2</accession>